<feature type="domain" description="PurM-like N-terminal" evidence="2">
    <location>
        <begin position="35"/>
        <end position="139"/>
    </location>
</feature>
<feature type="domain" description="PurM-like C-terminal" evidence="3">
    <location>
        <begin position="152"/>
        <end position="307"/>
    </location>
</feature>
<comment type="similarity">
    <text evidence="1">Belongs to the HypE family.</text>
</comment>
<dbReference type="InterPro" id="IPR036676">
    <property type="entry name" value="PurM-like_C_sf"/>
</dbReference>
<evidence type="ECO:0000256" key="1">
    <source>
        <dbReference type="ARBA" id="ARBA00006243"/>
    </source>
</evidence>
<sequence>MGLKEGKLDPEFLSRLLELLRKGDGRVEVGPQPGVDAAVLRLGGGYLVAASDPITFVTEDLSYYALVVNANDIAVMGARPQFFLGTLLLPPGIEEGEVEGIFRDLASEAEEMDILLLGGHTEVTPGIDRPILIGTMLGYIEEGRYYTSGGAREGDLLVLTKRIAIEGTSIIARERRDEVERHFGQDFLERTLRFNREPGISIVREALIAADSGLVTAMHDITEGGFAMGAREMAVASGRGLLVYGDELPIYEETLKLCELFGLDPLGLIGSGSLLLSVPPEKADDLLGILMKEDIEARVVGEFREREFGFMIRRGGEISPLPAYPQDEITKLFQ</sequence>
<dbReference type="Proteomes" id="UP000885931">
    <property type="component" value="Unassembled WGS sequence"/>
</dbReference>
<dbReference type="EMBL" id="DRBW01000017">
    <property type="protein sequence ID" value="HDM89654.1"/>
    <property type="molecule type" value="Genomic_DNA"/>
</dbReference>
<dbReference type="PANTHER" id="PTHR30303:SF4">
    <property type="entry name" value="HYDROGENASE EXPRESSION_FORMATION PROTEIN HYPE"/>
    <property type="match status" value="1"/>
</dbReference>
<proteinExistence type="inferred from homology"/>
<dbReference type="InterPro" id="IPR011854">
    <property type="entry name" value="HypE"/>
</dbReference>
<dbReference type="SUPFAM" id="SSF55326">
    <property type="entry name" value="PurM N-terminal domain-like"/>
    <property type="match status" value="1"/>
</dbReference>
<accession>A0A7C1BDQ7</accession>
<evidence type="ECO:0000259" key="2">
    <source>
        <dbReference type="Pfam" id="PF00586"/>
    </source>
</evidence>
<dbReference type="InterPro" id="IPR010918">
    <property type="entry name" value="PurM-like_C_dom"/>
</dbReference>
<gene>
    <name evidence="4" type="ORF">ENG67_00410</name>
</gene>
<dbReference type="CDD" id="cd06061">
    <property type="entry name" value="PurM-like1"/>
    <property type="match status" value="1"/>
</dbReference>
<dbReference type="Gene3D" id="3.90.650.10">
    <property type="entry name" value="PurM-like C-terminal domain"/>
    <property type="match status" value="1"/>
</dbReference>
<dbReference type="Pfam" id="PF02769">
    <property type="entry name" value="AIRS_C"/>
    <property type="match status" value="1"/>
</dbReference>
<reference evidence="4" key="1">
    <citation type="journal article" date="2020" name="mSystems">
        <title>Genome- and Community-Level Interaction Insights into Carbon Utilization and Element Cycling Functions of Hydrothermarchaeota in Hydrothermal Sediment.</title>
        <authorList>
            <person name="Zhou Z."/>
            <person name="Liu Y."/>
            <person name="Xu W."/>
            <person name="Pan J."/>
            <person name="Luo Z.H."/>
            <person name="Li M."/>
        </authorList>
    </citation>
    <scope>NUCLEOTIDE SEQUENCE [LARGE SCALE GENOMIC DNA]</scope>
    <source>
        <strain evidence="4">HyVt-237</strain>
    </source>
</reference>
<dbReference type="InterPro" id="IPR036921">
    <property type="entry name" value="PurM-like_N_sf"/>
</dbReference>
<dbReference type="AlphaFoldDB" id="A0A7C1BDQ7"/>
<dbReference type="InterPro" id="IPR016188">
    <property type="entry name" value="PurM-like_N"/>
</dbReference>
<evidence type="ECO:0000259" key="3">
    <source>
        <dbReference type="Pfam" id="PF02769"/>
    </source>
</evidence>
<dbReference type="Gene3D" id="3.30.1330.10">
    <property type="entry name" value="PurM-like, N-terminal domain"/>
    <property type="match status" value="1"/>
</dbReference>
<dbReference type="SUPFAM" id="SSF56042">
    <property type="entry name" value="PurM C-terminal domain-like"/>
    <property type="match status" value="1"/>
</dbReference>
<name>A0A7C1BDQ7_UNCW3</name>
<protein>
    <submittedName>
        <fullName evidence="4">Hydrogenase</fullName>
    </submittedName>
</protein>
<comment type="caution">
    <text evidence="4">The sequence shown here is derived from an EMBL/GenBank/DDBJ whole genome shotgun (WGS) entry which is preliminary data.</text>
</comment>
<evidence type="ECO:0000313" key="4">
    <source>
        <dbReference type="EMBL" id="HDM89654.1"/>
    </source>
</evidence>
<dbReference type="PANTHER" id="PTHR30303">
    <property type="entry name" value="HYDROGENASE ISOENZYMES FORMATION PROTEIN HYPE"/>
    <property type="match status" value="1"/>
</dbReference>
<dbReference type="PIRSF" id="PIRSF005644">
    <property type="entry name" value="Hdrgns_mtr_HypE"/>
    <property type="match status" value="1"/>
</dbReference>
<dbReference type="Pfam" id="PF00586">
    <property type="entry name" value="AIRS"/>
    <property type="match status" value="1"/>
</dbReference>
<dbReference type="GO" id="GO:0051604">
    <property type="term" value="P:protein maturation"/>
    <property type="evidence" value="ECO:0007669"/>
    <property type="project" value="TreeGrafter"/>
</dbReference>
<organism evidence="4">
    <name type="scientific">candidate division WOR-3 bacterium</name>
    <dbReference type="NCBI Taxonomy" id="2052148"/>
    <lineage>
        <taxon>Bacteria</taxon>
        <taxon>Bacteria division WOR-3</taxon>
    </lineage>
</organism>